<keyword evidence="5" id="KW-0812">Transmembrane</keyword>
<protein>
    <recommendedName>
        <fullName evidence="14">sn-1-specific diacylglycerol lipase</fullName>
        <ecNumber evidence="14">3.1.1.116</ecNumber>
    </recommendedName>
</protein>
<keyword evidence="8" id="KW-0106">Calcium</keyword>
<keyword evidence="3" id="KW-1003">Cell membrane</keyword>
<evidence type="ECO:0000259" key="15">
    <source>
        <dbReference type="Pfam" id="PF01764"/>
    </source>
</evidence>
<evidence type="ECO:0000256" key="9">
    <source>
        <dbReference type="ARBA" id="ARBA00022963"/>
    </source>
</evidence>
<keyword evidence="6" id="KW-0479">Metal-binding</keyword>
<evidence type="ECO:0000313" key="16">
    <source>
        <dbReference type="EMBL" id="CAL5984959.1"/>
    </source>
</evidence>
<dbReference type="Proteomes" id="UP001642409">
    <property type="component" value="Unassembled WGS sequence"/>
</dbReference>
<evidence type="ECO:0000256" key="3">
    <source>
        <dbReference type="ARBA" id="ARBA00022475"/>
    </source>
</evidence>
<keyword evidence="7" id="KW-0378">Hydrolase</keyword>
<evidence type="ECO:0000256" key="11">
    <source>
        <dbReference type="ARBA" id="ARBA00023098"/>
    </source>
</evidence>
<keyword evidence="11" id="KW-0443">Lipid metabolism</keyword>
<dbReference type="PANTHER" id="PTHR45792:SF8">
    <property type="entry name" value="DIACYLGLYCEROL LIPASE-ALPHA"/>
    <property type="match status" value="1"/>
</dbReference>
<dbReference type="Gene3D" id="3.40.50.1820">
    <property type="entry name" value="alpha/beta hydrolase"/>
    <property type="match status" value="1"/>
</dbReference>
<dbReference type="PANTHER" id="PTHR45792">
    <property type="entry name" value="DIACYLGLYCEROL LIPASE HOMOLOG-RELATED"/>
    <property type="match status" value="1"/>
</dbReference>
<dbReference type="InterPro" id="IPR052214">
    <property type="entry name" value="DAG_Lipase-Related"/>
</dbReference>
<evidence type="ECO:0000256" key="4">
    <source>
        <dbReference type="ARBA" id="ARBA00022553"/>
    </source>
</evidence>
<feature type="domain" description="Fungal lipase-type" evidence="15">
    <location>
        <begin position="144"/>
        <end position="226"/>
    </location>
</feature>
<accession>A0ABP1H2H3</accession>
<dbReference type="SUPFAM" id="SSF53474">
    <property type="entry name" value="alpha/beta-Hydrolases"/>
    <property type="match status" value="1"/>
</dbReference>
<proteinExistence type="predicted"/>
<comment type="subcellular location">
    <subcellularLocation>
        <location evidence="2">Cell membrane</location>
        <topology evidence="2">Multi-pass membrane protein</topology>
    </subcellularLocation>
</comment>
<keyword evidence="4" id="KW-0597">Phosphoprotein</keyword>
<evidence type="ECO:0000256" key="10">
    <source>
        <dbReference type="ARBA" id="ARBA00022989"/>
    </source>
</evidence>
<evidence type="ECO:0000256" key="2">
    <source>
        <dbReference type="ARBA" id="ARBA00004651"/>
    </source>
</evidence>
<dbReference type="CDD" id="cd00519">
    <property type="entry name" value="Lipase_3"/>
    <property type="match status" value="1"/>
</dbReference>
<keyword evidence="10" id="KW-1133">Transmembrane helix</keyword>
<evidence type="ECO:0000256" key="13">
    <source>
        <dbReference type="ARBA" id="ARBA00024531"/>
    </source>
</evidence>
<evidence type="ECO:0000256" key="5">
    <source>
        <dbReference type="ARBA" id="ARBA00022692"/>
    </source>
</evidence>
<keyword evidence="17" id="KW-1185">Reference proteome</keyword>
<keyword evidence="9" id="KW-0442">Lipid degradation</keyword>
<dbReference type="InterPro" id="IPR029058">
    <property type="entry name" value="AB_hydrolase_fold"/>
</dbReference>
<evidence type="ECO:0000313" key="17">
    <source>
        <dbReference type="Proteomes" id="UP001642409"/>
    </source>
</evidence>
<comment type="caution">
    <text evidence="16">The sequence shown here is derived from an EMBL/GenBank/DDBJ whole genome shotgun (WGS) entry which is preliminary data.</text>
</comment>
<sequence>MQPIAQTIYQNLKKQKVSFLDLIRYSSKINYHDIQFIRESSIDTLMLRKYVIIACYLTTWRLLHFTDISMSWKNICLAMCTDLNDFRKHLLSADQKQSLLEYFKRCGEVGYSYEDVQTLQITQSMSTPYEPFFVVFKQNNVVTVSIRGTITFGDCLTDNDGYPVEQDYQSLRVCIHRGFLKMGEKVIQHLKSKNLIENNEIVFTGHSMGGSISTVCSYLMARENIFCKSYSFSPVPALSQNLCDLLSDRITSLYLSGIVFHK</sequence>
<evidence type="ECO:0000256" key="1">
    <source>
        <dbReference type="ARBA" id="ARBA00001913"/>
    </source>
</evidence>
<evidence type="ECO:0000256" key="12">
    <source>
        <dbReference type="ARBA" id="ARBA00023136"/>
    </source>
</evidence>
<evidence type="ECO:0000256" key="6">
    <source>
        <dbReference type="ARBA" id="ARBA00022723"/>
    </source>
</evidence>
<reference evidence="16 17" key="1">
    <citation type="submission" date="2024-07" db="EMBL/GenBank/DDBJ databases">
        <authorList>
            <person name="Akdeniz Z."/>
        </authorList>
    </citation>
    <scope>NUCLEOTIDE SEQUENCE [LARGE SCALE GENOMIC DNA]</scope>
</reference>
<evidence type="ECO:0000256" key="14">
    <source>
        <dbReference type="ARBA" id="ARBA00026104"/>
    </source>
</evidence>
<dbReference type="EMBL" id="CAXDID020000017">
    <property type="protein sequence ID" value="CAL5984959.1"/>
    <property type="molecule type" value="Genomic_DNA"/>
</dbReference>
<gene>
    <name evidence="16" type="ORF">HINF_LOCUS8420</name>
</gene>
<dbReference type="InterPro" id="IPR002921">
    <property type="entry name" value="Fungal_lipase-type"/>
</dbReference>
<evidence type="ECO:0000256" key="7">
    <source>
        <dbReference type="ARBA" id="ARBA00022801"/>
    </source>
</evidence>
<keyword evidence="12" id="KW-0472">Membrane</keyword>
<organism evidence="16 17">
    <name type="scientific">Hexamita inflata</name>
    <dbReference type="NCBI Taxonomy" id="28002"/>
    <lineage>
        <taxon>Eukaryota</taxon>
        <taxon>Metamonada</taxon>
        <taxon>Diplomonadida</taxon>
        <taxon>Hexamitidae</taxon>
        <taxon>Hexamitinae</taxon>
        <taxon>Hexamita</taxon>
    </lineage>
</organism>
<comment type="catalytic activity">
    <reaction evidence="13">
        <text>a 1,2-diacyl-sn-glycerol + H2O = a 2-acylglycerol + a fatty acid + H(+)</text>
        <dbReference type="Rhea" id="RHEA:33275"/>
        <dbReference type="ChEBI" id="CHEBI:15377"/>
        <dbReference type="ChEBI" id="CHEBI:15378"/>
        <dbReference type="ChEBI" id="CHEBI:17389"/>
        <dbReference type="ChEBI" id="CHEBI:17815"/>
        <dbReference type="ChEBI" id="CHEBI:28868"/>
        <dbReference type="EC" id="3.1.1.116"/>
    </reaction>
    <physiologicalReaction direction="left-to-right" evidence="13">
        <dbReference type="Rhea" id="RHEA:33276"/>
    </physiologicalReaction>
</comment>
<dbReference type="EC" id="3.1.1.116" evidence="14"/>
<dbReference type="Pfam" id="PF01764">
    <property type="entry name" value="Lipase_3"/>
    <property type="match status" value="1"/>
</dbReference>
<evidence type="ECO:0000256" key="8">
    <source>
        <dbReference type="ARBA" id="ARBA00022837"/>
    </source>
</evidence>
<name>A0ABP1H2H3_9EUKA</name>
<comment type="cofactor">
    <cofactor evidence="1">
        <name>Ca(2+)</name>
        <dbReference type="ChEBI" id="CHEBI:29108"/>
    </cofactor>
</comment>